<evidence type="ECO:0000256" key="2">
    <source>
        <dbReference type="ARBA" id="ARBA00022527"/>
    </source>
</evidence>
<dbReference type="InterPro" id="IPR011009">
    <property type="entry name" value="Kinase-like_dom_sf"/>
</dbReference>
<comment type="similarity">
    <text evidence="11">Belongs to the SrkA/RdoA protein kinase family.</text>
</comment>
<keyword evidence="3 11" id="KW-0597">Phosphoprotein</keyword>
<dbReference type="PANTHER" id="PTHR39573:SF1">
    <property type="entry name" value="STRESS RESPONSE KINASE A"/>
    <property type="match status" value="1"/>
</dbReference>
<name>A0A370DF83_9GAMM</name>
<dbReference type="Gene3D" id="1.10.510.10">
    <property type="entry name" value="Transferase(Phosphotransferase) domain 1"/>
    <property type="match status" value="1"/>
</dbReference>
<keyword evidence="5 11" id="KW-0479">Metal-binding</keyword>
<dbReference type="GO" id="GO:0004674">
    <property type="term" value="F:protein serine/threonine kinase activity"/>
    <property type="evidence" value="ECO:0007669"/>
    <property type="project" value="UniProtKB-UniRule"/>
</dbReference>
<feature type="domain" description="Aminoglycoside phosphotransferase" evidence="12">
    <location>
        <begin position="42"/>
        <end position="272"/>
    </location>
</feature>
<evidence type="ECO:0000256" key="4">
    <source>
        <dbReference type="ARBA" id="ARBA00022679"/>
    </source>
</evidence>
<evidence type="ECO:0000256" key="7">
    <source>
        <dbReference type="ARBA" id="ARBA00022777"/>
    </source>
</evidence>
<dbReference type="SUPFAM" id="SSF56112">
    <property type="entry name" value="Protein kinase-like (PK-like)"/>
    <property type="match status" value="1"/>
</dbReference>
<evidence type="ECO:0000313" key="14">
    <source>
        <dbReference type="Proteomes" id="UP000254771"/>
    </source>
</evidence>
<comment type="caution">
    <text evidence="13">The sequence shown here is derived from an EMBL/GenBank/DDBJ whole genome shotgun (WGS) entry which is preliminary data.</text>
</comment>
<dbReference type="InterPro" id="IPR032882">
    <property type="entry name" value="SrkA/RdoA"/>
</dbReference>
<dbReference type="Pfam" id="PF01636">
    <property type="entry name" value="APH"/>
    <property type="match status" value="1"/>
</dbReference>
<comment type="function">
    <text evidence="11">A protein kinase that phosphorylates Ser and Thr residues. Probably acts to suppress the effects of stress linked to accumulation of reactive oxygen species. Probably involved in the extracytoplasmic stress response.</text>
</comment>
<dbReference type="HAMAP" id="MF_01497">
    <property type="entry name" value="SrkA_kinase"/>
    <property type="match status" value="1"/>
</dbReference>
<dbReference type="GO" id="GO:0000287">
    <property type="term" value="F:magnesium ion binding"/>
    <property type="evidence" value="ECO:0007669"/>
    <property type="project" value="UniProtKB-UniRule"/>
</dbReference>
<dbReference type="GO" id="GO:0005524">
    <property type="term" value="F:ATP binding"/>
    <property type="evidence" value="ECO:0007669"/>
    <property type="project" value="UniProtKB-UniRule"/>
</dbReference>
<dbReference type="GO" id="GO:0005737">
    <property type="term" value="C:cytoplasm"/>
    <property type="evidence" value="ECO:0007669"/>
    <property type="project" value="UniProtKB-SubCell"/>
</dbReference>
<comment type="catalytic activity">
    <reaction evidence="11">
        <text>L-seryl-[protein] + ATP = O-phospho-L-seryl-[protein] + ADP + H(+)</text>
        <dbReference type="Rhea" id="RHEA:17989"/>
        <dbReference type="Rhea" id="RHEA-COMP:9863"/>
        <dbReference type="Rhea" id="RHEA-COMP:11604"/>
        <dbReference type="ChEBI" id="CHEBI:15378"/>
        <dbReference type="ChEBI" id="CHEBI:29999"/>
        <dbReference type="ChEBI" id="CHEBI:30616"/>
        <dbReference type="ChEBI" id="CHEBI:83421"/>
        <dbReference type="ChEBI" id="CHEBI:456216"/>
        <dbReference type="EC" id="2.7.11.1"/>
    </reaction>
</comment>
<dbReference type="EMBL" id="QFXE01000018">
    <property type="protein sequence ID" value="RDH83585.1"/>
    <property type="molecule type" value="Genomic_DNA"/>
</dbReference>
<evidence type="ECO:0000256" key="3">
    <source>
        <dbReference type="ARBA" id="ARBA00022553"/>
    </source>
</evidence>
<keyword evidence="8 11" id="KW-0067">ATP-binding</keyword>
<dbReference type="NCBIfam" id="NF008738">
    <property type="entry name" value="PRK11768.1"/>
    <property type="match status" value="1"/>
</dbReference>
<dbReference type="Gene3D" id="1.20.1270.170">
    <property type="match status" value="1"/>
</dbReference>
<keyword evidence="4 11" id="KW-0808">Transferase</keyword>
<keyword evidence="6 11" id="KW-0547">Nucleotide-binding</keyword>
<evidence type="ECO:0000256" key="5">
    <source>
        <dbReference type="ARBA" id="ARBA00022723"/>
    </source>
</evidence>
<comment type="subcellular location">
    <subcellularLocation>
        <location evidence="11">Cytoplasm</location>
    </subcellularLocation>
</comment>
<keyword evidence="7 11" id="KW-0418">Kinase</keyword>
<evidence type="ECO:0000256" key="1">
    <source>
        <dbReference type="ARBA" id="ARBA00022490"/>
    </source>
</evidence>
<evidence type="ECO:0000313" key="13">
    <source>
        <dbReference type="EMBL" id="RDH83585.1"/>
    </source>
</evidence>
<comment type="cofactor">
    <cofactor evidence="11">
        <name>Mg(2+)</name>
        <dbReference type="ChEBI" id="CHEBI:18420"/>
    </cofactor>
</comment>
<evidence type="ECO:0000256" key="10">
    <source>
        <dbReference type="ARBA" id="ARBA00023016"/>
    </source>
</evidence>
<keyword evidence="1 11" id="KW-0963">Cytoplasm</keyword>
<evidence type="ECO:0000259" key="12">
    <source>
        <dbReference type="Pfam" id="PF01636"/>
    </source>
</evidence>
<dbReference type="PANTHER" id="PTHR39573">
    <property type="entry name" value="STRESS RESPONSE KINASE A"/>
    <property type="match status" value="1"/>
</dbReference>
<feature type="binding site" evidence="11">
    <location>
        <position position="227"/>
    </location>
    <ligand>
        <name>Mg(2+)</name>
        <dbReference type="ChEBI" id="CHEBI:18420"/>
    </ligand>
</feature>
<sequence length="335" mass="38014">MTVNVNDPSDIQVYASLTPDRMLDAIEATGVDCDGRFLALNSYENRVYQIGVEGTVPIVAKFYRPNRWSDEAILEEHQFTQLLADQEIPVIAPIVDGNGETLHRQGAYRFALYPSRGGRAPELDNPDHLEQLGRFVGRIHAFGATGSFAHRPKIDIESYAVKPRAFLLEKGFIPAHLTVAYETLTADLVKQIGESFERAGEIRTLRLHGDCHPGNILWNEGSAHIVDFDDARTGPAIQDLWMFLSGDRAYMTARLADLLEGYTQFFDFNPAELHMVEGLRTMRLIHYAAWIASRWDDPAFPAAFPWFDTDRYWEEHILILREQAALLDEPPLVWD</sequence>
<dbReference type="EC" id="2.7.11.1" evidence="11"/>
<dbReference type="InterPro" id="IPR002575">
    <property type="entry name" value="Aminoglycoside_PTrfase"/>
</dbReference>
<feature type="active site" description="Proton acceptor" evidence="11">
    <location>
        <position position="210"/>
    </location>
</feature>
<evidence type="ECO:0000256" key="11">
    <source>
        <dbReference type="HAMAP-Rule" id="MF_01497"/>
    </source>
</evidence>
<gene>
    <name evidence="11" type="primary">srkA</name>
    <name evidence="13" type="ORF">DIZ78_13800</name>
</gene>
<comment type="subunit">
    <text evidence="11">Monomer.</text>
</comment>
<evidence type="ECO:0000256" key="6">
    <source>
        <dbReference type="ARBA" id="ARBA00022741"/>
    </source>
</evidence>
<organism evidence="13 14">
    <name type="scientific">endosymbiont of Escarpia spicata</name>
    <dbReference type="NCBI Taxonomy" id="2200908"/>
    <lineage>
        <taxon>Bacteria</taxon>
        <taxon>Pseudomonadati</taxon>
        <taxon>Pseudomonadota</taxon>
        <taxon>Gammaproteobacteria</taxon>
        <taxon>sulfur-oxidizing symbionts</taxon>
    </lineage>
</organism>
<feature type="binding site" evidence="11">
    <location>
        <position position="215"/>
    </location>
    <ligand>
        <name>Mg(2+)</name>
        <dbReference type="ChEBI" id="CHEBI:18420"/>
    </ligand>
</feature>
<accession>A0A370DF83</accession>
<dbReference type="Gene3D" id="3.30.200.70">
    <property type="match status" value="1"/>
</dbReference>
<evidence type="ECO:0000256" key="8">
    <source>
        <dbReference type="ARBA" id="ARBA00022840"/>
    </source>
</evidence>
<dbReference type="GO" id="GO:0106310">
    <property type="term" value="F:protein serine kinase activity"/>
    <property type="evidence" value="ECO:0007669"/>
    <property type="project" value="RHEA"/>
</dbReference>
<keyword evidence="14" id="KW-1185">Reference proteome</keyword>
<feature type="site" description="ATP" evidence="11">
    <location>
        <position position="42"/>
    </location>
</feature>
<dbReference type="Proteomes" id="UP000254771">
    <property type="component" value="Unassembled WGS sequence"/>
</dbReference>
<keyword evidence="2 11" id="KW-0723">Serine/threonine-protein kinase</keyword>
<keyword evidence="9 11" id="KW-0460">Magnesium</keyword>
<keyword evidence="10 11" id="KW-0346">Stress response</keyword>
<evidence type="ECO:0000256" key="9">
    <source>
        <dbReference type="ARBA" id="ARBA00022842"/>
    </source>
</evidence>
<feature type="active site" evidence="11">
    <location>
        <position position="227"/>
    </location>
</feature>
<dbReference type="AlphaFoldDB" id="A0A370DF83"/>
<comment type="catalytic activity">
    <reaction evidence="11">
        <text>L-threonyl-[protein] + ATP = O-phospho-L-threonyl-[protein] + ADP + H(+)</text>
        <dbReference type="Rhea" id="RHEA:46608"/>
        <dbReference type="Rhea" id="RHEA-COMP:11060"/>
        <dbReference type="Rhea" id="RHEA-COMP:11605"/>
        <dbReference type="ChEBI" id="CHEBI:15378"/>
        <dbReference type="ChEBI" id="CHEBI:30013"/>
        <dbReference type="ChEBI" id="CHEBI:30616"/>
        <dbReference type="ChEBI" id="CHEBI:61977"/>
        <dbReference type="ChEBI" id="CHEBI:456216"/>
        <dbReference type="EC" id="2.7.11.1"/>
    </reaction>
</comment>
<proteinExistence type="inferred from homology"/>
<protein>
    <recommendedName>
        <fullName evidence="11">Stress response kinase A</fullName>
        <ecNumber evidence="11">2.7.11.1</ecNumber>
    </recommendedName>
    <alternativeName>
        <fullName evidence="11">Serine/threonine-protein kinase SrkA</fullName>
    </alternativeName>
</protein>
<reference evidence="13 14" key="1">
    <citation type="journal article" date="2018" name="ISME J.">
        <title>Endosymbiont genomes yield clues of tubeworm success.</title>
        <authorList>
            <person name="Li Y."/>
            <person name="Liles M.R."/>
            <person name="Halanych K.M."/>
        </authorList>
    </citation>
    <scope>NUCLEOTIDE SEQUENCE [LARGE SCALE GENOMIC DNA]</scope>
    <source>
        <strain evidence="13">A1462</strain>
    </source>
</reference>